<comment type="pathway">
    <text evidence="7">Carbohydrate metabolism; D-tagatose 6-phosphate degradation; D-glyceraldehyde 3-phosphate and glycerone phosphate from D-tagatose 6-phosphate: step 1/2.</text>
</comment>
<dbReference type="GO" id="GO:0044281">
    <property type="term" value="P:small molecule metabolic process"/>
    <property type="evidence" value="ECO:0007669"/>
    <property type="project" value="UniProtKB-ARBA"/>
</dbReference>
<dbReference type="RefSeq" id="WP_046324419.1">
    <property type="nucleotide sequence ID" value="NZ_JBHTMT010000008.1"/>
</dbReference>
<dbReference type="GO" id="GO:0016052">
    <property type="term" value="P:carbohydrate catabolic process"/>
    <property type="evidence" value="ECO:0007669"/>
    <property type="project" value="UniProtKB-ARBA"/>
</dbReference>
<gene>
    <name evidence="9" type="primary">fruK</name>
    <name evidence="9" type="ORF">JF74_04560</name>
</gene>
<dbReference type="InterPro" id="IPR029056">
    <property type="entry name" value="Ribokinase-like"/>
</dbReference>
<keyword evidence="5 9" id="KW-0418">Kinase</keyword>
<keyword evidence="6 7" id="KW-0067">ATP-binding</keyword>
<dbReference type="GO" id="GO:0005829">
    <property type="term" value="C:cytosol"/>
    <property type="evidence" value="ECO:0007669"/>
    <property type="project" value="TreeGrafter"/>
</dbReference>
<dbReference type="Proteomes" id="UP000033531">
    <property type="component" value="Unassembled WGS sequence"/>
</dbReference>
<organism evidence="9 10">
    <name type="scientific">Lactobacillus melliventris</name>
    <dbReference type="NCBI Taxonomy" id="1218507"/>
    <lineage>
        <taxon>Bacteria</taxon>
        <taxon>Bacillati</taxon>
        <taxon>Bacillota</taxon>
        <taxon>Bacilli</taxon>
        <taxon>Lactobacillales</taxon>
        <taxon>Lactobacillaceae</taxon>
        <taxon>Lactobacillus</taxon>
    </lineage>
</organism>
<dbReference type="PATRIC" id="fig|1218507.3.peg.624"/>
<evidence type="ECO:0000256" key="5">
    <source>
        <dbReference type="ARBA" id="ARBA00022777"/>
    </source>
</evidence>
<evidence type="ECO:0000256" key="1">
    <source>
        <dbReference type="ARBA" id="ARBA00005380"/>
    </source>
</evidence>
<dbReference type="InterPro" id="IPR017583">
    <property type="entry name" value="Tagatose/fructose_Pkinase"/>
</dbReference>
<accession>A0A0F4LGQ8</accession>
<dbReference type="PANTHER" id="PTHR46566">
    <property type="entry name" value="1-PHOSPHOFRUCTOKINASE-RELATED"/>
    <property type="match status" value="1"/>
</dbReference>
<sequence length="309" mass="33592">MIYTVTLNPAIDLVIVTKKLEPKVVNRTEKFELQPNGKGVNVSFILKQLGIDSVATGIGGGFTLDYVISGLAEKGIKTNFLKVKEPTRVNVFTDVLDEGTEYKQVNPGPVVSSDKQDQFLDYLESTVTKDDMVVVSGSFSRGIKPDFLVQLAQLVQKQGAKFVIDSSYLEVIDTLKYRPFLLKPNDSELAAFFNYEGEMTAAKTVELAQKLIKLGCQNVLVSLGADGAAFINKHHVLFANAPQIQVVNSACAGDTMLGTFIAFLEKNKPVSAALKMAVAAGSDTASRTGLTDFSLDELLPQISVEERMK</sequence>
<comment type="similarity">
    <text evidence="1">Belongs to the carbohydrate kinase pfkB family.</text>
</comment>
<dbReference type="STRING" id="1218507.JF74_04560"/>
<dbReference type="OrthoDB" id="9801219at2"/>
<dbReference type="PANTHER" id="PTHR46566:SF1">
    <property type="entry name" value="1-PHOSPHOFRUCTOKINASE"/>
    <property type="match status" value="1"/>
</dbReference>
<dbReference type="SUPFAM" id="SSF53613">
    <property type="entry name" value="Ribokinase-like"/>
    <property type="match status" value="1"/>
</dbReference>
<dbReference type="NCBIfam" id="TIGR03168">
    <property type="entry name" value="1-PFK"/>
    <property type="match status" value="1"/>
</dbReference>
<evidence type="ECO:0000259" key="8">
    <source>
        <dbReference type="Pfam" id="PF00294"/>
    </source>
</evidence>
<dbReference type="GO" id="GO:0005988">
    <property type="term" value="P:lactose metabolic process"/>
    <property type="evidence" value="ECO:0007669"/>
    <property type="project" value="UniProtKB-KW"/>
</dbReference>
<keyword evidence="4 7" id="KW-0547">Nucleotide-binding</keyword>
<evidence type="ECO:0000256" key="2">
    <source>
        <dbReference type="ARBA" id="ARBA00022679"/>
    </source>
</evidence>
<comment type="catalytic activity">
    <reaction evidence="7">
        <text>D-tagatofuranose 6-phosphate + ATP = D-tagatofuranose 1,6-bisphosphate + ADP + H(+)</text>
        <dbReference type="Rhea" id="RHEA:12420"/>
        <dbReference type="ChEBI" id="CHEBI:15378"/>
        <dbReference type="ChEBI" id="CHEBI:30616"/>
        <dbReference type="ChEBI" id="CHEBI:58694"/>
        <dbReference type="ChEBI" id="CHEBI:58695"/>
        <dbReference type="ChEBI" id="CHEBI:456216"/>
        <dbReference type="EC" id="2.7.1.144"/>
    </reaction>
</comment>
<evidence type="ECO:0000256" key="4">
    <source>
        <dbReference type="ARBA" id="ARBA00022741"/>
    </source>
</evidence>
<dbReference type="GO" id="GO:0008662">
    <property type="term" value="F:1-phosphofructokinase activity"/>
    <property type="evidence" value="ECO:0007669"/>
    <property type="project" value="InterPro"/>
</dbReference>
<dbReference type="GO" id="GO:0005524">
    <property type="term" value="F:ATP binding"/>
    <property type="evidence" value="ECO:0007669"/>
    <property type="project" value="UniProtKB-KW"/>
</dbReference>
<dbReference type="InterPro" id="IPR022463">
    <property type="entry name" value="1-PFruKinase"/>
</dbReference>
<evidence type="ECO:0000256" key="6">
    <source>
        <dbReference type="ARBA" id="ARBA00022840"/>
    </source>
</evidence>
<dbReference type="Pfam" id="PF00294">
    <property type="entry name" value="PfkB"/>
    <property type="match status" value="1"/>
</dbReference>
<feature type="domain" description="Carbohydrate kinase PfkB" evidence="8">
    <location>
        <begin position="11"/>
        <end position="292"/>
    </location>
</feature>
<dbReference type="GO" id="GO:2001059">
    <property type="term" value="P:D-tagatose 6-phosphate catabolic process"/>
    <property type="evidence" value="ECO:0007669"/>
    <property type="project" value="UniProtKB-UniPathway"/>
</dbReference>
<evidence type="ECO:0000313" key="9">
    <source>
        <dbReference type="EMBL" id="KJY57429.1"/>
    </source>
</evidence>
<dbReference type="UniPathway" id="UPA00704">
    <property type="reaction ID" value="UER00715"/>
</dbReference>
<protein>
    <recommendedName>
        <fullName evidence="7">Tagatose-6-phosphate kinase</fullName>
        <ecNumber evidence="7">2.7.1.144</ecNumber>
    </recommendedName>
</protein>
<reference evidence="9 10" key="1">
    <citation type="submission" date="2015-01" db="EMBL/GenBank/DDBJ databases">
        <title>Comparative genomics of the lactic acid bacteria isolated from the honey bee gut.</title>
        <authorList>
            <person name="Ellegaard K.M."/>
            <person name="Tamarit D."/>
            <person name="Javelind E."/>
            <person name="Olofsson T."/>
            <person name="Andersson S.G."/>
            <person name="Vasquez A."/>
        </authorList>
    </citation>
    <scope>NUCLEOTIDE SEQUENCE [LARGE SCALE GENOMIC DNA]</scope>
    <source>
        <strain evidence="9 10">Hma8</strain>
    </source>
</reference>
<dbReference type="EC" id="2.7.1.144" evidence="7"/>
<proteinExistence type="inferred from homology"/>
<dbReference type="FunFam" id="3.40.1190.20:FF:000001">
    <property type="entry name" value="Phosphofructokinase"/>
    <property type="match status" value="1"/>
</dbReference>
<dbReference type="GO" id="GO:0009024">
    <property type="term" value="F:tagatose-6-phosphate kinase activity"/>
    <property type="evidence" value="ECO:0007669"/>
    <property type="project" value="UniProtKB-EC"/>
</dbReference>
<evidence type="ECO:0000256" key="7">
    <source>
        <dbReference type="PIRNR" id="PIRNR000535"/>
    </source>
</evidence>
<keyword evidence="3 7" id="KW-0423">Lactose metabolism</keyword>
<evidence type="ECO:0000256" key="3">
    <source>
        <dbReference type="ARBA" id="ARBA00022736"/>
    </source>
</evidence>
<keyword evidence="2 7" id="KW-0808">Transferase</keyword>
<comment type="similarity">
    <text evidence="7">Belongs to the carbohydrate kinase PfkB family. LacC subfamily.</text>
</comment>
<dbReference type="CDD" id="cd01164">
    <property type="entry name" value="FruK_PfkB_like"/>
    <property type="match status" value="1"/>
</dbReference>
<dbReference type="Gene3D" id="3.40.1190.20">
    <property type="match status" value="1"/>
</dbReference>
<dbReference type="EMBL" id="JXLI01000008">
    <property type="protein sequence ID" value="KJY57429.1"/>
    <property type="molecule type" value="Genomic_DNA"/>
</dbReference>
<dbReference type="NCBIfam" id="TIGR03828">
    <property type="entry name" value="pfkB"/>
    <property type="match status" value="1"/>
</dbReference>
<evidence type="ECO:0000313" key="10">
    <source>
        <dbReference type="Proteomes" id="UP000033531"/>
    </source>
</evidence>
<comment type="caution">
    <text evidence="9">The sequence shown here is derived from an EMBL/GenBank/DDBJ whole genome shotgun (WGS) entry which is preliminary data.</text>
</comment>
<dbReference type="PIRSF" id="PIRSF000535">
    <property type="entry name" value="1PFK/6PFK/LacC"/>
    <property type="match status" value="1"/>
</dbReference>
<dbReference type="InterPro" id="IPR011611">
    <property type="entry name" value="PfkB_dom"/>
</dbReference>
<dbReference type="AlphaFoldDB" id="A0A0F4LGQ8"/>
<name>A0A0F4LGQ8_9LACO</name>
<dbReference type="HOGENOM" id="CLU_050013_1_0_9"/>